<reference evidence="1 2" key="1">
    <citation type="submission" date="2016-10" db="EMBL/GenBank/DDBJ databases">
        <authorList>
            <person name="de Groot N.N."/>
        </authorList>
    </citation>
    <scope>NUCLEOTIDE SEQUENCE [LARGE SCALE GENOMIC DNA]</scope>
    <source>
        <strain evidence="1 2">DSM 1283</strain>
    </source>
</reference>
<accession>A0A1I5BTJ3</accession>
<evidence type="ECO:0000313" key="1">
    <source>
        <dbReference type="EMBL" id="SFN77997.1"/>
    </source>
</evidence>
<evidence type="ECO:0000313" key="2">
    <source>
        <dbReference type="Proteomes" id="UP000198806"/>
    </source>
</evidence>
<keyword evidence="2" id="KW-1185">Reference proteome</keyword>
<organism evidence="1 2">
    <name type="scientific">Anaerocolumna aminovalerica</name>
    <dbReference type="NCBI Taxonomy" id="1527"/>
    <lineage>
        <taxon>Bacteria</taxon>
        <taxon>Bacillati</taxon>
        <taxon>Bacillota</taxon>
        <taxon>Clostridia</taxon>
        <taxon>Lachnospirales</taxon>
        <taxon>Lachnospiraceae</taxon>
        <taxon>Anaerocolumna</taxon>
    </lineage>
</organism>
<dbReference type="Proteomes" id="UP000198806">
    <property type="component" value="Unassembled WGS sequence"/>
</dbReference>
<dbReference type="EMBL" id="FOWD01000001">
    <property type="protein sequence ID" value="SFN77997.1"/>
    <property type="molecule type" value="Genomic_DNA"/>
</dbReference>
<dbReference type="OrthoDB" id="2087279at2"/>
<dbReference type="AlphaFoldDB" id="A0A1I5BTJ3"/>
<protein>
    <submittedName>
        <fullName evidence="1">Uncharacterized protein</fullName>
    </submittedName>
</protein>
<dbReference type="RefSeq" id="WP_091683706.1">
    <property type="nucleotide sequence ID" value="NZ_BAABFM010000003.1"/>
</dbReference>
<gene>
    <name evidence="1" type="ORF">SAMN04489757_101207</name>
</gene>
<sequence length="156" mass="18044">MDIRKEIKNIDWSQYETAYGNADQDIPEYLNQSKYIPKVSRLLLDLFSENKEWAMKATHYLWCGLCHQHAFVSSAALPAYDFLIYGLMNLEDNLKIEILDILLGFSICTAGVNLSDSWQGKLRSKLKEDMGYFQKLALNTNEEILSFAESIIEYLE</sequence>
<proteinExistence type="predicted"/>
<name>A0A1I5BTJ3_9FIRM</name>